<evidence type="ECO:0000313" key="10">
    <source>
        <dbReference type="EMBL" id="QKX59735.1"/>
    </source>
</evidence>
<dbReference type="EMBL" id="CP055901">
    <property type="protein sequence ID" value="QKX59735.1"/>
    <property type="molecule type" value="Genomic_DNA"/>
</dbReference>
<evidence type="ECO:0000256" key="4">
    <source>
        <dbReference type="ARBA" id="ARBA00022786"/>
    </source>
</evidence>
<dbReference type="KEGG" id="trg:TRUGW13939_06877"/>
<dbReference type="CDD" id="cd09616">
    <property type="entry name" value="Peptidase_C12_UCH_L1_L3"/>
    <property type="match status" value="1"/>
</dbReference>
<dbReference type="GO" id="GO:0004843">
    <property type="term" value="F:cysteine-type deubiquitinase activity"/>
    <property type="evidence" value="ECO:0007669"/>
    <property type="project" value="UniProtKB-EC"/>
</dbReference>
<evidence type="ECO:0000256" key="7">
    <source>
        <dbReference type="PROSITE-ProRule" id="PRU01393"/>
    </source>
</evidence>
<evidence type="ECO:0000256" key="1">
    <source>
        <dbReference type="ARBA" id="ARBA00000707"/>
    </source>
</evidence>
<organism evidence="10 11">
    <name type="scientific">Talaromyces rugulosus</name>
    <name type="common">Penicillium rugulosum</name>
    <dbReference type="NCBI Taxonomy" id="121627"/>
    <lineage>
        <taxon>Eukaryota</taxon>
        <taxon>Fungi</taxon>
        <taxon>Dikarya</taxon>
        <taxon>Ascomycota</taxon>
        <taxon>Pezizomycotina</taxon>
        <taxon>Eurotiomycetes</taxon>
        <taxon>Eurotiomycetidae</taxon>
        <taxon>Eurotiales</taxon>
        <taxon>Trichocomaceae</taxon>
        <taxon>Talaromyces</taxon>
        <taxon>Talaromyces sect. Islandici</taxon>
    </lineage>
</organism>
<comment type="catalytic activity">
    <reaction evidence="1 8">
        <text>Thiol-dependent hydrolysis of ester, thioester, amide, peptide and isopeptide bonds formed by the C-terminal Gly of ubiquitin (a 76-residue protein attached to proteins as an intracellular targeting signal).</text>
        <dbReference type="EC" id="3.4.19.12"/>
    </reaction>
</comment>
<evidence type="ECO:0000256" key="6">
    <source>
        <dbReference type="ARBA" id="ARBA00022807"/>
    </source>
</evidence>
<dbReference type="Proteomes" id="UP000509510">
    <property type="component" value="Chromosome IV"/>
</dbReference>
<evidence type="ECO:0000256" key="5">
    <source>
        <dbReference type="ARBA" id="ARBA00022801"/>
    </source>
</evidence>
<sequence>MPHPGTRVVRGKKTFVPLENNPEVFRRLASNMGLSPRLDFFDVLDVNDPELLAFIPRPVHAIIFLCPEDVYHATRDETEEQMEEYQGCGSAEPVMWFKQTIGHACGLMAFLHSLMNNGAGRSCIPPGSQLDRILQSSIPLLPEARADLLYESDFLEMAHMNAAGIGDSAAPLPEDPNYFHFMAFVKADDGHLWELNGGLPGPIDHGLLEPDEDALSPRALDRTVRQFISGHVPDIRHSIVALGPA</sequence>
<dbReference type="Pfam" id="PF01088">
    <property type="entry name" value="Peptidase_C12"/>
    <property type="match status" value="1"/>
</dbReference>
<evidence type="ECO:0000259" key="9">
    <source>
        <dbReference type="PROSITE" id="PS52048"/>
    </source>
</evidence>
<comment type="similarity">
    <text evidence="2 7 8">Belongs to the peptidase C12 family.</text>
</comment>
<dbReference type="SUPFAM" id="SSF54001">
    <property type="entry name" value="Cysteine proteinases"/>
    <property type="match status" value="1"/>
</dbReference>
<name>A0A7H8R1Z2_TALRU</name>
<dbReference type="RefSeq" id="XP_035345912.1">
    <property type="nucleotide sequence ID" value="XM_035490019.1"/>
</dbReference>
<dbReference type="InterPro" id="IPR038765">
    <property type="entry name" value="Papain-like_cys_pep_sf"/>
</dbReference>
<dbReference type="GO" id="GO:0006511">
    <property type="term" value="P:ubiquitin-dependent protein catabolic process"/>
    <property type="evidence" value="ECO:0007669"/>
    <property type="project" value="UniProtKB-UniRule"/>
</dbReference>
<dbReference type="PANTHER" id="PTHR10589:SF17">
    <property type="entry name" value="UBIQUITIN CARBOXYL-TERMINAL HYDROLASE"/>
    <property type="match status" value="1"/>
</dbReference>
<keyword evidence="4 8" id="KW-0833">Ubl conjugation pathway</keyword>
<dbReference type="GO" id="GO:0005737">
    <property type="term" value="C:cytoplasm"/>
    <property type="evidence" value="ECO:0007669"/>
    <property type="project" value="TreeGrafter"/>
</dbReference>
<evidence type="ECO:0000256" key="2">
    <source>
        <dbReference type="ARBA" id="ARBA00009326"/>
    </source>
</evidence>
<dbReference type="PRINTS" id="PR00707">
    <property type="entry name" value="UBCTHYDRLASE"/>
</dbReference>
<protein>
    <recommendedName>
        <fullName evidence="8">Ubiquitin carboxyl-terminal hydrolase</fullName>
        <ecNumber evidence="8">3.4.19.12</ecNumber>
    </recommendedName>
</protein>
<keyword evidence="5 8" id="KW-0378">Hydrolase</keyword>
<comment type="caution">
    <text evidence="7">Lacks conserved residue(s) required for the propagation of feature annotation.</text>
</comment>
<dbReference type="InterPro" id="IPR001578">
    <property type="entry name" value="Peptidase_C12_UCH"/>
</dbReference>
<evidence type="ECO:0000256" key="8">
    <source>
        <dbReference type="RuleBase" id="RU361215"/>
    </source>
</evidence>
<gene>
    <name evidence="10" type="ORF">TRUGW13939_06877</name>
</gene>
<dbReference type="InterPro" id="IPR036959">
    <property type="entry name" value="Peptidase_C12_UCH_sf"/>
</dbReference>
<proteinExistence type="inferred from homology"/>
<keyword evidence="11" id="KW-1185">Reference proteome</keyword>
<dbReference type="PANTHER" id="PTHR10589">
    <property type="entry name" value="UBIQUITIN CARBOXYL-TERMINAL HYDROLASE"/>
    <property type="match status" value="1"/>
</dbReference>
<dbReference type="EC" id="3.4.19.12" evidence="8"/>
<keyword evidence="6 8" id="KW-0788">Thiol protease</keyword>
<feature type="domain" description="UCH catalytic" evidence="9">
    <location>
        <begin position="14"/>
        <end position="244"/>
    </location>
</feature>
<dbReference type="Gene3D" id="3.40.532.10">
    <property type="entry name" value="Peptidase C12, ubiquitin carboxyl-terminal hydrolase"/>
    <property type="match status" value="1"/>
</dbReference>
<keyword evidence="3 8" id="KW-0645">Protease</keyword>
<evidence type="ECO:0000256" key="3">
    <source>
        <dbReference type="ARBA" id="ARBA00022670"/>
    </source>
</evidence>
<dbReference type="OrthoDB" id="427186at2759"/>
<dbReference type="AlphaFoldDB" id="A0A7H8R1Z2"/>
<dbReference type="GeneID" id="55994370"/>
<dbReference type="PROSITE" id="PS52048">
    <property type="entry name" value="UCH_DOMAIN"/>
    <property type="match status" value="1"/>
</dbReference>
<dbReference type="GO" id="GO:0016579">
    <property type="term" value="P:protein deubiquitination"/>
    <property type="evidence" value="ECO:0007669"/>
    <property type="project" value="TreeGrafter"/>
</dbReference>
<accession>A0A7H8R1Z2</accession>
<evidence type="ECO:0000313" key="11">
    <source>
        <dbReference type="Proteomes" id="UP000509510"/>
    </source>
</evidence>
<reference evidence="11" key="1">
    <citation type="submission" date="2020-06" db="EMBL/GenBank/DDBJ databases">
        <title>A chromosome-scale genome assembly of Talaromyces rugulosus W13939.</title>
        <authorList>
            <person name="Wang B."/>
            <person name="Guo L."/>
            <person name="Ye K."/>
            <person name="Wang L."/>
        </authorList>
    </citation>
    <scope>NUCLEOTIDE SEQUENCE [LARGE SCALE GENOMIC DNA]</scope>
    <source>
        <strain evidence="11">W13939</strain>
    </source>
</reference>